<dbReference type="AlphaFoldDB" id="A0AAE1JMP9"/>
<proteinExistence type="predicted"/>
<feature type="compositionally biased region" description="Polar residues" evidence="1">
    <location>
        <begin position="115"/>
        <end position="127"/>
    </location>
</feature>
<accession>A0AAE1JMP9</accession>
<protein>
    <submittedName>
        <fullName evidence="2">Uncharacterized protein</fullName>
    </submittedName>
</protein>
<feature type="region of interest" description="Disordered" evidence="1">
    <location>
        <begin position="168"/>
        <end position="203"/>
    </location>
</feature>
<evidence type="ECO:0000313" key="2">
    <source>
        <dbReference type="EMBL" id="KAK4271078.1"/>
    </source>
</evidence>
<sequence length="301" mass="33643">MVKNGKCIGQNVIMIFGFKGDGKNLLINFYSLDVGYLVLFKYEGTSQLGVHIIDKSALEIEYPFSRHTSSQEDNLDNLNDDTVVILEKTSPSPKDKLDNLSDDIIEISDEMPQSPKASDNKPSSSSRPYKKMRSTTDEDVEMRSFNLQNMPVGMKTEDRQLQGTKLKTENTPFSSSTPLKKIRSTTDQDVETRSFNPQNVPVGMKTEHGQFQATKLQKSANVDLKFSQQKSEGDTGKRIFAESKYLNSENGMKKVLTAVKKDIALESASSLDTDNPYFTMVMQSSYVGPNPCLVSCLLESR</sequence>
<reference evidence="2" key="1">
    <citation type="submission" date="2023-10" db="EMBL/GenBank/DDBJ databases">
        <title>Chromosome-level genome of the transformable northern wattle, Acacia crassicarpa.</title>
        <authorList>
            <person name="Massaro I."/>
            <person name="Sinha N.R."/>
            <person name="Poethig S."/>
            <person name="Leichty A.R."/>
        </authorList>
    </citation>
    <scope>NUCLEOTIDE SEQUENCE</scope>
    <source>
        <strain evidence="2">Acra3RX</strain>
        <tissue evidence="2">Leaf</tissue>
    </source>
</reference>
<evidence type="ECO:0000313" key="3">
    <source>
        <dbReference type="Proteomes" id="UP001293593"/>
    </source>
</evidence>
<keyword evidence="3" id="KW-1185">Reference proteome</keyword>
<dbReference type="Proteomes" id="UP001293593">
    <property type="component" value="Unassembled WGS sequence"/>
</dbReference>
<feature type="compositionally biased region" description="Polar residues" evidence="1">
    <location>
        <begin position="168"/>
        <end position="178"/>
    </location>
</feature>
<comment type="caution">
    <text evidence="2">The sequence shown here is derived from an EMBL/GenBank/DDBJ whole genome shotgun (WGS) entry which is preliminary data.</text>
</comment>
<gene>
    <name evidence="2" type="ORF">QN277_019821</name>
</gene>
<organism evidence="2 3">
    <name type="scientific">Acacia crassicarpa</name>
    <name type="common">northern wattle</name>
    <dbReference type="NCBI Taxonomy" id="499986"/>
    <lineage>
        <taxon>Eukaryota</taxon>
        <taxon>Viridiplantae</taxon>
        <taxon>Streptophyta</taxon>
        <taxon>Embryophyta</taxon>
        <taxon>Tracheophyta</taxon>
        <taxon>Spermatophyta</taxon>
        <taxon>Magnoliopsida</taxon>
        <taxon>eudicotyledons</taxon>
        <taxon>Gunneridae</taxon>
        <taxon>Pentapetalae</taxon>
        <taxon>rosids</taxon>
        <taxon>fabids</taxon>
        <taxon>Fabales</taxon>
        <taxon>Fabaceae</taxon>
        <taxon>Caesalpinioideae</taxon>
        <taxon>mimosoid clade</taxon>
        <taxon>Acacieae</taxon>
        <taxon>Acacia</taxon>
    </lineage>
</organism>
<evidence type="ECO:0000256" key="1">
    <source>
        <dbReference type="SAM" id="MobiDB-lite"/>
    </source>
</evidence>
<name>A0AAE1JMP9_9FABA</name>
<feature type="region of interest" description="Disordered" evidence="1">
    <location>
        <begin position="108"/>
        <end position="138"/>
    </location>
</feature>
<dbReference type="EMBL" id="JAWXYG010000005">
    <property type="protein sequence ID" value="KAK4271078.1"/>
    <property type="molecule type" value="Genomic_DNA"/>
</dbReference>